<dbReference type="PANTHER" id="PTHR33498">
    <property type="entry name" value="TRANSPOSASE FOR INSERTION SEQUENCE ELEMENT IS1557"/>
    <property type="match status" value="1"/>
</dbReference>
<accession>A0ABY7C2X6</accession>
<evidence type="ECO:0000313" key="3">
    <source>
        <dbReference type="Proteomes" id="UP001164020"/>
    </source>
</evidence>
<proteinExistence type="predicted"/>
<dbReference type="EMBL" id="CP114029">
    <property type="protein sequence ID" value="WAP69118.1"/>
    <property type="molecule type" value="Genomic_DNA"/>
</dbReference>
<dbReference type="InterPro" id="IPR002560">
    <property type="entry name" value="Transposase_DDE"/>
</dbReference>
<dbReference type="Pfam" id="PF01610">
    <property type="entry name" value="DDE_Tnp_ISL3"/>
    <property type="match status" value="1"/>
</dbReference>
<feature type="domain" description="Transposase IS204/IS1001/IS1096/IS1165 DDE" evidence="1">
    <location>
        <begin position="73"/>
        <end position="187"/>
    </location>
</feature>
<dbReference type="PANTHER" id="PTHR33498:SF1">
    <property type="entry name" value="TRANSPOSASE FOR INSERTION SEQUENCE ELEMENT IS1557"/>
    <property type="match status" value="1"/>
</dbReference>
<protein>
    <submittedName>
        <fullName evidence="2">Transposase</fullName>
    </submittedName>
</protein>
<dbReference type="RefSeq" id="WP_268881556.1">
    <property type="nucleotide sequence ID" value="NZ_CP114029.1"/>
</dbReference>
<reference evidence="2" key="1">
    <citation type="submission" date="2022-12" db="EMBL/GenBank/DDBJ databases">
        <title>Jiella pelagia sp. nov., isolated from phosphonate enriched culture of Northwest Pacific surface seawater.</title>
        <authorList>
            <person name="Shin D.Y."/>
            <person name="Hwang C.Y."/>
        </authorList>
    </citation>
    <scope>NUCLEOTIDE SEQUENCE</scope>
    <source>
        <strain evidence="2">HL-NP1</strain>
    </source>
</reference>
<dbReference type="InterPro" id="IPR047951">
    <property type="entry name" value="Transpos_ISL3"/>
</dbReference>
<evidence type="ECO:0000313" key="2">
    <source>
        <dbReference type="EMBL" id="WAP69118.1"/>
    </source>
</evidence>
<keyword evidence="3" id="KW-1185">Reference proteome</keyword>
<sequence>MSSAAGGASLEPYLPILDAQWSAGCRNGAELWRRLKGHGFRGSLRVVTESATRRRRSEDGSGKQLGRVPSARALARLMTTSRENLSKADTILMAAVEGGAPALAEVRDLVDRFHAMVRMKAVGELDAWLQSAGATLVVSFARGIVKDDAAVRGALVSPWSNGQVEGQTTKLKMVNRQMYGRDKIDLLQAWLVAVP</sequence>
<name>A0ABY7C2X6_9HYPH</name>
<gene>
    <name evidence="2" type="ORF">OH818_01955</name>
</gene>
<dbReference type="Proteomes" id="UP001164020">
    <property type="component" value="Chromosome"/>
</dbReference>
<evidence type="ECO:0000259" key="1">
    <source>
        <dbReference type="Pfam" id="PF01610"/>
    </source>
</evidence>
<organism evidence="2 3">
    <name type="scientific">Jiella pelagia</name>
    <dbReference type="NCBI Taxonomy" id="2986949"/>
    <lineage>
        <taxon>Bacteria</taxon>
        <taxon>Pseudomonadati</taxon>
        <taxon>Pseudomonadota</taxon>
        <taxon>Alphaproteobacteria</taxon>
        <taxon>Hyphomicrobiales</taxon>
        <taxon>Aurantimonadaceae</taxon>
        <taxon>Jiella</taxon>
    </lineage>
</organism>